<feature type="chain" id="PRO_5045654975" evidence="2">
    <location>
        <begin position="29"/>
        <end position="495"/>
    </location>
</feature>
<dbReference type="InterPro" id="IPR045748">
    <property type="entry name" value="DcaP"/>
</dbReference>
<keyword evidence="2" id="KW-0732">Signal</keyword>
<accession>A0ABW4Z8H3</accession>
<gene>
    <name evidence="3" type="ORF">ACFSW8_04905</name>
</gene>
<evidence type="ECO:0000256" key="2">
    <source>
        <dbReference type="SAM" id="SignalP"/>
    </source>
</evidence>
<feature type="signal peptide" evidence="2">
    <location>
        <begin position="1"/>
        <end position="28"/>
    </location>
</feature>
<evidence type="ECO:0000256" key="1">
    <source>
        <dbReference type="SAM" id="MobiDB-lite"/>
    </source>
</evidence>
<protein>
    <submittedName>
        <fullName evidence="3">DcaP family trimeric outer membrane transporter</fullName>
    </submittedName>
</protein>
<dbReference type="RefSeq" id="WP_377090391.1">
    <property type="nucleotide sequence ID" value="NZ_JBHSJL010000014.1"/>
</dbReference>
<sequence>MRIHPHQIRSGALPLLLCAAFLPTSIQADDSAEIAELRKSALEMQRMMDRMQARIDELEKKQASQAQALSQAQNSRKPQPIQPVEKAARNNTAEPTNLVEAMVPERIGKRSPVTYRQTLNDRQIPASRPLDYTVDPEYRGFFAIPNTPAIIKLNAKARVDMTYDNRNAGSKARFVPAKFPLKGSPEFGGGGQFNMNANGTQLSADVRAPDQPGDFRFYYQNDFFGDDSADMKYRLQHIYGQYFGLKVGYSQSVWENPDVWPDTVDYEGPNSVIFARRPVVQYTHAMNDCWNASFGIEKPDFFVDAPQKQTRIPDFALNTRWENAKWGHVQLSTILRDIGARDSFGQDHHDFGWGVNLGFNLNATEKDSFQFLGVVGEGIGGMGNDTSFLNSDGGFNSDGSFKALPYWSLMGAWTHHWSDRYRSNLVFGHADLDPASGMDPEFYDFSNYAAANMIWQIRERWSLGVECLYGFKQAQNGNDSDDVFRFQMGMVYSLF</sequence>
<organism evidence="3 4">
    <name type="scientific">Rubritalea tangerina</name>
    <dbReference type="NCBI Taxonomy" id="430798"/>
    <lineage>
        <taxon>Bacteria</taxon>
        <taxon>Pseudomonadati</taxon>
        <taxon>Verrucomicrobiota</taxon>
        <taxon>Verrucomicrobiia</taxon>
        <taxon>Verrucomicrobiales</taxon>
        <taxon>Rubritaleaceae</taxon>
        <taxon>Rubritalea</taxon>
    </lineage>
</organism>
<evidence type="ECO:0000313" key="3">
    <source>
        <dbReference type="EMBL" id="MFD2158229.1"/>
    </source>
</evidence>
<dbReference type="EMBL" id="JBHUJB010000021">
    <property type="protein sequence ID" value="MFD2158229.1"/>
    <property type="molecule type" value="Genomic_DNA"/>
</dbReference>
<reference evidence="4" key="1">
    <citation type="journal article" date="2019" name="Int. J. Syst. Evol. Microbiol.">
        <title>The Global Catalogue of Microorganisms (GCM) 10K type strain sequencing project: providing services to taxonomists for standard genome sequencing and annotation.</title>
        <authorList>
            <consortium name="The Broad Institute Genomics Platform"/>
            <consortium name="The Broad Institute Genome Sequencing Center for Infectious Disease"/>
            <person name="Wu L."/>
            <person name="Ma J."/>
        </authorList>
    </citation>
    <scope>NUCLEOTIDE SEQUENCE [LARGE SCALE GENOMIC DNA]</scope>
    <source>
        <strain evidence="4">CCUG 57942</strain>
    </source>
</reference>
<feature type="compositionally biased region" description="Low complexity" evidence="1">
    <location>
        <begin position="63"/>
        <end position="73"/>
    </location>
</feature>
<comment type="caution">
    <text evidence="3">The sequence shown here is derived from an EMBL/GenBank/DDBJ whole genome shotgun (WGS) entry which is preliminary data.</text>
</comment>
<evidence type="ECO:0000313" key="4">
    <source>
        <dbReference type="Proteomes" id="UP001597389"/>
    </source>
</evidence>
<dbReference type="Proteomes" id="UP001597389">
    <property type="component" value="Unassembled WGS sequence"/>
</dbReference>
<proteinExistence type="predicted"/>
<name>A0ABW4Z8H3_9BACT</name>
<feature type="region of interest" description="Disordered" evidence="1">
    <location>
        <begin position="60"/>
        <end position="96"/>
    </location>
</feature>
<keyword evidence="4" id="KW-1185">Reference proteome</keyword>
<dbReference type="Pfam" id="PF19577">
    <property type="entry name" value="DcaP"/>
    <property type="match status" value="1"/>
</dbReference>